<keyword evidence="2" id="KW-1185">Reference proteome</keyword>
<dbReference type="Proteomes" id="UP000010111">
    <property type="component" value="Chromosome"/>
</dbReference>
<proteinExistence type="predicted"/>
<evidence type="ECO:0000313" key="1">
    <source>
        <dbReference type="EMBL" id="CCC74164.1"/>
    </source>
</evidence>
<gene>
    <name evidence="1" type="ORF">MELS_1946</name>
</gene>
<protein>
    <submittedName>
        <fullName evidence="1">Uncharacterized protein</fullName>
    </submittedName>
</protein>
<dbReference type="GeneID" id="97492501"/>
<dbReference type="KEGG" id="med:MELS_1946"/>
<dbReference type="AlphaFoldDB" id="G0VSC4"/>
<accession>G0VSC4</accession>
<sequence length="72" mass="8129">MEKDYLKLMEISSQASTISGITRTLTKDIQEGEHGNYTFGYVPAASTKTRIHNKIVMLRGELNRLDKMIQGV</sequence>
<dbReference type="STRING" id="1064535.MELS_1946"/>
<evidence type="ECO:0000313" key="2">
    <source>
        <dbReference type="Proteomes" id="UP000010111"/>
    </source>
</evidence>
<dbReference type="HOGENOM" id="CLU_2717664_0_0_9"/>
<reference evidence="1 2" key="1">
    <citation type="journal article" date="2011" name="J. Bacteriol.">
        <title>Genome Sequence of the Ruminal Bacterium Megasphaera elsdenii.</title>
        <authorList>
            <person name="Marx H."/>
            <person name="Graf A.B."/>
            <person name="Tatto N."/>
            <person name="Thallinger G.G."/>
            <person name="Mattanovich D."/>
            <person name="Sauer M."/>
        </authorList>
    </citation>
    <scope>NUCLEOTIDE SEQUENCE [LARGE SCALE GENOMIC DNA]</scope>
    <source>
        <strain evidence="1 2">DSM 20460</strain>
    </source>
</reference>
<name>G0VSC4_MEGEL</name>
<organism evidence="1 2">
    <name type="scientific">Megasphaera elsdenii DSM 20460</name>
    <dbReference type="NCBI Taxonomy" id="1064535"/>
    <lineage>
        <taxon>Bacteria</taxon>
        <taxon>Bacillati</taxon>
        <taxon>Bacillota</taxon>
        <taxon>Negativicutes</taxon>
        <taxon>Veillonellales</taxon>
        <taxon>Veillonellaceae</taxon>
        <taxon>Megasphaera</taxon>
    </lineage>
</organism>
<dbReference type="RefSeq" id="WP_014016887.1">
    <property type="nucleotide sequence ID" value="NC_015873.1"/>
</dbReference>
<dbReference type="EMBL" id="HE576794">
    <property type="protein sequence ID" value="CCC74164.1"/>
    <property type="molecule type" value="Genomic_DNA"/>
</dbReference>